<evidence type="ECO:0000256" key="1">
    <source>
        <dbReference type="SAM" id="Phobius"/>
    </source>
</evidence>
<dbReference type="RefSeq" id="WP_275810258.1">
    <property type="nucleotide sequence ID" value="NZ_BAAANM010000017.1"/>
</dbReference>
<evidence type="ECO:0000313" key="3">
    <source>
        <dbReference type="Proteomes" id="UP001220022"/>
    </source>
</evidence>
<proteinExistence type="predicted"/>
<dbReference type="EMBL" id="JARHTQ010000004">
    <property type="protein sequence ID" value="MDF2255564.1"/>
    <property type="molecule type" value="Genomic_DNA"/>
</dbReference>
<feature type="transmembrane region" description="Helical" evidence="1">
    <location>
        <begin position="68"/>
        <end position="88"/>
    </location>
</feature>
<comment type="caution">
    <text evidence="2">The sequence shown here is derived from an EMBL/GenBank/DDBJ whole genome shotgun (WGS) entry which is preliminary data.</text>
</comment>
<keyword evidence="1" id="KW-1133">Transmembrane helix</keyword>
<protein>
    <submittedName>
        <fullName evidence="2">Uncharacterized protein</fullName>
    </submittedName>
</protein>
<accession>A0ABT5YVV4</accession>
<evidence type="ECO:0000313" key="2">
    <source>
        <dbReference type="EMBL" id="MDF2255564.1"/>
    </source>
</evidence>
<keyword evidence="1" id="KW-0812">Transmembrane</keyword>
<reference evidence="2 3" key="1">
    <citation type="submission" date="2023-03" db="EMBL/GenBank/DDBJ databases">
        <title>Draft genome sequence of type strain Streptomyces ferralitis JCM 14344.</title>
        <authorList>
            <person name="Klaysubun C."/>
            <person name="Duangmal K."/>
        </authorList>
    </citation>
    <scope>NUCLEOTIDE SEQUENCE [LARGE SCALE GENOMIC DNA]</scope>
    <source>
        <strain evidence="2 3">JCM 14344</strain>
    </source>
</reference>
<name>A0ABT5YVV4_9ACTN</name>
<gene>
    <name evidence="2" type="ORF">P2L57_07460</name>
</gene>
<sequence length="129" mass="13567">MALIGEVAEAFRGLDDERPVLAALTETSTAGTADPSRPAPAVGHEEVLNMQQANTVITSTDGLTLIDYVHLTTLDFLLAAVVGTVLSWRWTAKGGSPARAERLGYRGAWLALFGYALICGALVLLAAGR</sequence>
<organism evidence="2 3">
    <name type="scientific">Streptantibioticus ferralitis</name>
    <dbReference type="NCBI Taxonomy" id="236510"/>
    <lineage>
        <taxon>Bacteria</taxon>
        <taxon>Bacillati</taxon>
        <taxon>Actinomycetota</taxon>
        <taxon>Actinomycetes</taxon>
        <taxon>Kitasatosporales</taxon>
        <taxon>Streptomycetaceae</taxon>
        <taxon>Streptantibioticus</taxon>
    </lineage>
</organism>
<dbReference type="Proteomes" id="UP001220022">
    <property type="component" value="Unassembled WGS sequence"/>
</dbReference>
<keyword evidence="1" id="KW-0472">Membrane</keyword>
<keyword evidence="3" id="KW-1185">Reference proteome</keyword>
<feature type="transmembrane region" description="Helical" evidence="1">
    <location>
        <begin position="108"/>
        <end position="127"/>
    </location>
</feature>